<feature type="compositionally biased region" description="Basic and acidic residues" evidence="1">
    <location>
        <begin position="73"/>
        <end position="99"/>
    </location>
</feature>
<feature type="compositionally biased region" description="Polar residues" evidence="1">
    <location>
        <begin position="1"/>
        <end position="11"/>
    </location>
</feature>
<protein>
    <submittedName>
        <fullName evidence="3">Uncharacterized protein</fullName>
    </submittedName>
</protein>
<evidence type="ECO:0000256" key="1">
    <source>
        <dbReference type="SAM" id="MobiDB-lite"/>
    </source>
</evidence>
<accession>A0AAF3FH75</accession>
<organism evidence="2 3">
    <name type="scientific">Mesorhabditis belari</name>
    <dbReference type="NCBI Taxonomy" id="2138241"/>
    <lineage>
        <taxon>Eukaryota</taxon>
        <taxon>Metazoa</taxon>
        <taxon>Ecdysozoa</taxon>
        <taxon>Nematoda</taxon>
        <taxon>Chromadorea</taxon>
        <taxon>Rhabditida</taxon>
        <taxon>Rhabditina</taxon>
        <taxon>Rhabditomorpha</taxon>
        <taxon>Rhabditoidea</taxon>
        <taxon>Rhabditidae</taxon>
        <taxon>Mesorhabditinae</taxon>
        <taxon>Mesorhabditis</taxon>
    </lineage>
</organism>
<name>A0AAF3FH75_9BILA</name>
<dbReference type="PANTHER" id="PTHR37962:SF2">
    <property type="entry name" value="MALE STERILE (3) 76CA"/>
    <property type="match status" value="1"/>
</dbReference>
<sequence>MSYKKNYQSISKRAPRMLHRAENDETSEAVLSWMMTLNMSQSQLGDRETPSNACTIIAINVADLCHRVAAAEASKDAEKTNSKKKTSEEGKPTNKEKNRDIFTIPEAIHEIQRCYHRQNHEIDYALPHFAHMNTLLHRHCRQASRLHRFSTRDERSSALRLAQSWRGDCVCLDESTQQPRSMDDEKDLPGIAEEIGGKASCVQVLGPSEKNDAPNVVYWLKVTARIFLKEGETHYCQERRLNERKKRKFLETLTRPLSGSSDESNDLENAMAECSFLREFDDEDDMEEVGR</sequence>
<proteinExistence type="predicted"/>
<dbReference type="PANTHER" id="PTHR37962">
    <property type="entry name" value="MALE STERILE (3) 76CA"/>
    <property type="match status" value="1"/>
</dbReference>
<keyword evidence="2" id="KW-1185">Reference proteome</keyword>
<feature type="region of interest" description="Disordered" evidence="1">
    <location>
        <begin position="1"/>
        <end position="23"/>
    </location>
</feature>
<dbReference type="WBParaSite" id="MBELARI_LOCUS6215">
    <property type="protein sequence ID" value="MBELARI_LOCUS6215"/>
    <property type="gene ID" value="MBELARI_LOCUS6215"/>
</dbReference>
<dbReference type="Proteomes" id="UP000887575">
    <property type="component" value="Unassembled WGS sequence"/>
</dbReference>
<reference evidence="3" key="1">
    <citation type="submission" date="2024-02" db="UniProtKB">
        <authorList>
            <consortium name="WormBaseParasite"/>
        </authorList>
    </citation>
    <scope>IDENTIFICATION</scope>
</reference>
<feature type="region of interest" description="Disordered" evidence="1">
    <location>
        <begin position="72"/>
        <end position="99"/>
    </location>
</feature>
<evidence type="ECO:0000313" key="2">
    <source>
        <dbReference type="Proteomes" id="UP000887575"/>
    </source>
</evidence>
<dbReference type="AlphaFoldDB" id="A0AAF3FH75"/>
<evidence type="ECO:0000313" key="3">
    <source>
        <dbReference type="WBParaSite" id="MBELARI_LOCUS6215"/>
    </source>
</evidence>